<gene>
    <name evidence="2" type="ORF">RO03_09280</name>
</gene>
<keyword evidence="1" id="KW-0472">Membrane</keyword>
<comment type="caution">
    <text evidence="2">The sequence shown here is derived from an EMBL/GenBank/DDBJ whole genome shotgun (WGS) entry which is preliminary data.</text>
</comment>
<accession>A0A124GCW4</accession>
<organism evidence="2 3">
    <name type="scientific">Fusobacterium nucleatum subsp. nucleatum</name>
    <dbReference type="NCBI Taxonomy" id="76856"/>
    <lineage>
        <taxon>Bacteria</taxon>
        <taxon>Fusobacteriati</taxon>
        <taxon>Fusobacteriota</taxon>
        <taxon>Fusobacteriia</taxon>
        <taxon>Fusobacteriales</taxon>
        <taxon>Fusobacteriaceae</taxon>
        <taxon>Fusobacterium</taxon>
    </lineage>
</organism>
<evidence type="ECO:0000313" key="3">
    <source>
        <dbReference type="Proteomes" id="UP000054800"/>
    </source>
</evidence>
<feature type="transmembrane region" description="Helical" evidence="1">
    <location>
        <begin position="28"/>
        <end position="50"/>
    </location>
</feature>
<proteinExistence type="predicted"/>
<sequence>MLKKILVINNINNFYIEKFHKFFFRSYLFLYIPIKNLFISHLNINIYYIYNF</sequence>
<reference evidence="2 3" key="1">
    <citation type="submission" date="2015-10" db="EMBL/GenBank/DDBJ databases">
        <authorList>
            <person name="Gilbert D.G."/>
        </authorList>
    </citation>
    <scope>NUCLEOTIDE SEQUENCE [LARGE SCALE GENOMIC DNA]</scope>
    <source>
        <strain evidence="2 3">ChDC F311</strain>
    </source>
</reference>
<name>A0A124GCW4_FUSNC</name>
<evidence type="ECO:0000313" key="2">
    <source>
        <dbReference type="EMBL" id="KUL99675.1"/>
    </source>
</evidence>
<dbReference type="EMBL" id="LMVH01000001">
    <property type="protein sequence ID" value="KUL99675.1"/>
    <property type="molecule type" value="Genomic_DNA"/>
</dbReference>
<protein>
    <submittedName>
        <fullName evidence="2">Uncharacterized protein</fullName>
    </submittedName>
</protein>
<keyword evidence="1" id="KW-0812">Transmembrane</keyword>
<dbReference type="AlphaFoldDB" id="A0A124GCW4"/>
<evidence type="ECO:0000256" key="1">
    <source>
        <dbReference type="SAM" id="Phobius"/>
    </source>
</evidence>
<keyword evidence="1" id="KW-1133">Transmembrane helix</keyword>
<dbReference type="Proteomes" id="UP000054800">
    <property type="component" value="Unassembled WGS sequence"/>
</dbReference>